<dbReference type="Gene3D" id="3.40.50.300">
    <property type="entry name" value="P-loop containing nucleotide triphosphate hydrolases"/>
    <property type="match status" value="1"/>
</dbReference>
<dbReference type="STRING" id="1470200.PL75_10815"/>
<evidence type="ECO:0000313" key="2">
    <source>
        <dbReference type="Proteomes" id="UP000036027"/>
    </source>
</evidence>
<dbReference type="InterPro" id="IPR027417">
    <property type="entry name" value="P-loop_NTPase"/>
</dbReference>
<feature type="non-terminal residue" evidence="1">
    <location>
        <position position="251"/>
    </location>
</feature>
<dbReference type="SUPFAM" id="SSF52540">
    <property type="entry name" value="P-loop containing nucleoside triphosphate hydrolases"/>
    <property type="match status" value="1"/>
</dbReference>
<accession>A0A0J0YPB9</accession>
<dbReference type="EMBL" id="JTDO01000035">
    <property type="protein sequence ID" value="KLT71964.1"/>
    <property type="molecule type" value="Genomic_DNA"/>
</dbReference>
<protein>
    <submittedName>
        <fullName evidence="1">Selenocysteine synthase</fullName>
    </submittedName>
</protein>
<proteinExistence type="predicted"/>
<name>A0A0J0YPB9_9NEIS</name>
<sequence length="251" mass="28027">QFLLKDIAPTAERMGFNVFYFSFMDDTGANVAADFQTALYHFAQSIRTGSGIKSFLGSLNKIDIMGIGIGRENKAETLPKISDIITSIAHDNAPTLLLLDEVQELARIKDTSGLIRSLRTGLDINQNRVKTIFTGSSTNGLKAMFNNSKAPFFHFAHALDFPLLGKEFTDFLADVYQKRTGKQADKAAFYTMFKRLNHTPMYMRAVVQDMIITPELSLEEAASSRLQQLNEQHAEKGIWAELKPIEQAILA</sequence>
<dbReference type="Proteomes" id="UP000036027">
    <property type="component" value="Unassembled WGS sequence"/>
</dbReference>
<dbReference type="RefSeq" id="WP_047761940.1">
    <property type="nucleotide sequence ID" value="NZ_JTDO01000035.1"/>
</dbReference>
<dbReference type="AlphaFoldDB" id="A0A0J0YPB9"/>
<gene>
    <name evidence="1" type="ORF">PL75_10815</name>
</gene>
<organism evidence="1 2">
    <name type="scientific">Neisseria arctica</name>
    <dbReference type="NCBI Taxonomy" id="1470200"/>
    <lineage>
        <taxon>Bacteria</taxon>
        <taxon>Pseudomonadati</taxon>
        <taxon>Pseudomonadota</taxon>
        <taxon>Betaproteobacteria</taxon>
        <taxon>Neisseriales</taxon>
        <taxon>Neisseriaceae</taxon>
        <taxon>Neisseria</taxon>
    </lineage>
</organism>
<feature type="non-terminal residue" evidence="1">
    <location>
        <position position="1"/>
    </location>
</feature>
<keyword evidence="2" id="KW-1185">Reference proteome</keyword>
<comment type="caution">
    <text evidence="1">The sequence shown here is derived from an EMBL/GenBank/DDBJ whole genome shotgun (WGS) entry which is preliminary data.</text>
</comment>
<evidence type="ECO:0000313" key="1">
    <source>
        <dbReference type="EMBL" id="KLT71964.1"/>
    </source>
</evidence>
<reference evidence="1 2" key="1">
    <citation type="submission" date="2014-11" db="EMBL/GenBank/DDBJ databases">
        <title>Genome of a novel goose pathogen.</title>
        <authorList>
            <person name="Hansen C.M."/>
            <person name="Hueffer K."/>
            <person name="Choi S.C."/>
        </authorList>
    </citation>
    <scope>NUCLEOTIDE SEQUENCE [LARGE SCALE GENOMIC DNA]</scope>
    <source>
        <strain evidence="1 2">KH1503</strain>
    </source>
</reference>